<evidence type="ECO:0000256" key="2">
    <source>
        <dbReference type="SAM" id="Phobius"/>
    </source>
</evidence>
<evidence type="ECO:0000256" key="3">
    <source>
        <dbReference type="SAM" id="SignalP"/>
    </source>
</evidence>
<feature type="chain" id="PRO_5018552183" description="LPXTG cell wall anchor domain-containing protein" evidence="3">
    <location>
        <begin position="32"/>
        <end position="681"/>
    </location>
</feature>
<proteinExistence type="predicted"/>
<dbReference type="EMBL" id="QRHP01000013">
    <property type="protein sequence ID" value="RHF83116.1"/>
    <property type="molecule type" value="Genomic_DNA"/>
</dbReference>
<feature type="transmembrane region" description="Helical" evidence="2">
    <location>
        <begin position="657"/>
        <end position="675"/>
    </location>
</feature>
<keyword evidence="2" id="KW-1133">Transmembrane helix</keyword>
<evidence type="ECO:0000313" key="4">
    <source>
        <dbReference type="EMBL" id="RHF83116.1"/>
    </source>
</evidence>
<feature type="compositionally biased region" description="Polar residues" evidence="1">
    <location>
        <begin position="617"/>
        <end position="636"/>
    </location>
</feature>
<evidence type="ECO:0008006" key="6">
    <source>
        <dbReference type="Google" id="ProtNLM"/>
    </source>
</evidence>
<dbReference type="Proteomes" id="UP000283701">
    <property type="component" value="Unassembled WGS sequence"/>
</dbReference>
<gene>
    <name evidence="4" type="ORF">DW654_11670</name>
</gene>
<accession>A0A3R6H068</accession>
<keyword evidence="2" id="KW-0812">Transmembrane</keyword>
<feature type="compositionally biased region" description="Low complexity" evidence="1">
    <location>
        <begin position="585"/>
        <end position="616"/>
    </location>
</feature>
<protein>
    <recommendedName>
        <fullName evidence="6">LPXTG cell wall anchor domain-containing protein</fullName>
    </recommendedName>
</protein>
<feature type="signal peptide" evidence="3">
    <location>
        <begin position="1"/>
        <end position="31"/>
    </location>
</feature>
<evidence type="ECO:0000256" key="1">
    <source>
        <dbReference type="SAM" id="MobiDB-lite"/>
    </source>
</evidence>
<sequence length="681" mass="73927">MKMKKALHKLLAMCMVVMSILFIMPNTISYAEQSSQTGDTITCKIKEFDMGNKTFKIELSTNASGCGIACAQHNSNSQGNMSMDEIFASATKEFSSTATFTVNEGVGNMVYAWIIDQDGNILSSNKKYSFSTHVGYAYYFLLTNYNPDIVYTNGDEIEYDANASIDKGILHFNILPQMTDTYVEVYSNNKSVTTRHYPTSDTYDFAGETTFDTAIESMNEAGTYEWRIITYKDNSYSKVQSITYDYVKPESKMPEVDITKATFEKGIVSFPAVEGAYGYTCYLYRSFNNGVSFNGYVSGSTRSNQYNSDVVTYDYSNYLQEGCLYKVGIRTLSNDITAIANSDELFTDVYDPSKEGEDVDNNLKDTLNNVLKEAGVDSVEKADADTLNTIYNKASDADKVTIAKALKEGLDNLDTNELKVALQTNSDTRASIEAIEKMYTETAGITVDKPDVSAEAGELIEAGGISVTGAGLNAAAGVTNVGLKITKEDAAGVDSTLYKNFVSLGITLNGADNVNDLAIPVQITMPIPKGVDISKLVILHLNADSTVNEKFTIANNGYTYDSVNRTITFTVTHFSTFIFAEADDTSTTPGNPTTPANPTTPENPTTPANPTTSGSSVTNPTTTAEPAQSQATETDNTAFATAETVTSSPKTGDNGSMAVLWVLFAGCAITAFCYAKKRVRR</sequence>
<reference evidence="4 5" key="1">
    <citation type="submission" date="2018-08" db="EMBL/GenBank/DDBJ databases">
        <title>A genome reference for cultivated species of the human gut microbiota.</title>
        <authorList>
            <person name="Zou Y."/>
            <person name="Xue W."/>
            <person name="Luo G."/>
        </authorList>
    </citation>
    <scope>NUCLEOTIDE SEQUENCE [LARGE SCALE GENOMIC DNA]</scope>
    <source>
        <strain evidence="4 5">AM23-23AC</strain>
    </source>
</reference>
<organism evidence="4 5">
    <name type="scientific">Roseburia inulinivorans</name>
    <dbReference type="NCBI Taxonomy" id="360807"/>
    <lineage>
        <taxon>Bacteria</taxon>
        <taxon>Bacillati</taxon>
        <taxon>Bacillota</taxon>
        <taxon>Clostridia</taxon>
        <taxon>Lachnospirales</taxon>
        <taxon>Lachnospiraceae</taxon>
        <taxon>Roseburia</taxon>
    </lineage>
</organism>
<keyword evidence="3" id="KW-0732">Signal</keyword>
<comment type="caution">
    <text evidence="4">The sequence shown here is derived from an EMBL/GenBank/DDBJ whole genome shotgun (WGS) entry which is preliminary data.</text>
</comment>
<dbReference type="RefSeq" id="WP_118203561.1">
    <property type="nucleotide sequence ID" value="NZ_QRHP01000013.1"/>
</dbReference>
<feature type="region of interest" description="Disordered" evidence="1">
    <location>
        <begin position="583"/>
        <end position="636"/>
    </location>
</feature>
<name>A0A3R6H068_9FIRM</name>
<dbReference type="AlphaFoldDB" id="A0A3R6H068"/>
<evidence type="ECO:0000313" key="5">
    <source>
        <dbReference type="Proteomes" id="UP000283701"/>
    </source>
</evidence>
<keyword evidence="2" id="KW-0472">Membrane</keyword>